<protein>
    <submittedName>
        <fullName evidence="3">Uncharacterized protein</fullName>
    </submittedName>
</protein>
<evidence type="ECO:0000313" key="2">
    <source>
        <dbReference type="EMBL" id="CKR95739.1"/>
    </source>
</evidence>
<sequence>MAAESDVDEIASARAGERDPQQGVRLRRQGRVRRELPDDAGGESAHPIAEFGQHITHQPVVLKAVPASAPKYQLVGQRLWTEVVDRHPQQRVEVLERNRSTVHGHQILQNIQGWIGSAAIVDAIEVRGQIQCHVAILTSSPRRTDRRVFGRSSRSRPTMSHRLWFAT</sequence>
<feature type="region of interest" description="Disordered" evidence="1">
    <location>
        <begin position="1"/>
        <end position="46"/>
    </location>
</feature>
<evidence type="ECO:0000313" key="5">
    <source>
        <dbReference type="Proteomes" id="UP000050164"/>
    </source>
</evidence>
<dbReference type="Proteomes" id="UP000050164">
    <property type="component" value="Unassembled WGS sequence"/>
</dbReference>
<evidence type="ECO:0000313" key="4">
    <source>
        <dbReference type="Proteomes" id="UP000038802"/>
    </source>
</evidence>
<name>A0A0T9EIA6_MYCTX</name>
<dbReference type="Proteomes" id="UP000038802">
    <property type="component" value="Unassembled WGS sequence"/>
</dbReference>
<organism evidence="3 4">
    <name type="scientific">Mycobacterium tuberculosis</name>
    <dbReference type="NCBI Taxonomy" id="1773"/>
    <lineage>
        <taxon>Bacteria</taxon>
        <taxon>Bacillati</taxon>
        <taxon>Actinomycetota</taxon>
        <taxon>Actinomycetes</taxon>
        <taxon>Mycobacteriales</taxon>
        <taxon>Mycobacteriaceae</taxon>
        <taxon>Mycobacterium</taxon>
        <taxon>Mycobacterium tuberculosis complex</taxon>
    </lineage>
</organism>
<evidence type="ECO:0000256" key="1">
    <source>
        <dbReference type="SAM" id="MobiDB-lite"/>
    </source>
</evidence>
<dbReference type="AlphaFoldDB" id="A0A0T9EIA6"/>
<reference evidence="4 5" key="1">
    <citation type="submission" date="2015-03" db="EMBL/GenBank/DDBJ databases">
        <authorList>
            <consortium name="Pathogen Informatics"/>
        </authorList>
    </citation>
    <scope>NUCLEOTIDE SEQUENCE [LARGE SCALE GENOMIC DNA]</scope>
    <source>
        <strain evidence="2 5">Bir 185</strain>
        <strain evidence="4">K00500041</strain>
    </source>
</reference>
<reference evidence="3" key="2">
    <citation type="submission" date="2015-03" db="EMBL/GenBank/DDBJ databases">
        <authorList>
            <person name="Murphy D."/>
        </authorList>
    </citation>
    <scope>NUCLEOTIDE SEQUENCE [LARGE SCALE GENOMIC DNA]</scope>
    <source>
        <strain evidence="3">K00500041</strain>
    </source>
</reference>
<gene>
    <name evidence="3" type="ORF">ERS007703_03656</name>
    <name evidence="2" type="ORF">ERS027659_02439</name>
</gene>
<evidence type="ECO:0000313" key="3">
    <source>
        <dbReference type="EMBL" id="COW43911.1"/>
    </source>
</evidence>
<proteinExistence type="predicted"/>
<dbReference type="EMBL" id="CSAE01000522">
    <property type="protein sequence ID" value="COW43911.1"/>
    <property type="molecule type" value="Genomic_DNA"/>
</dbReference>
<accession>A0A0T9EIA6</accession>
<dbReference type="EMBL" id="CNFT01000580">
    <property type="protein sequence ID" value="CKR95739.1"/>
    <property type="molecule type" value="Genomic_DNA"/>
</dbReference>